<dbReference type="HOGENOM" id="CLU_2850204_0_0_1"/>
<proteinExistence type="predicted"/>
<protein>
    <submittedName>
        <fullName evidence="1">Uncharacterized protein</fullName>
    </submittedName>
</protein>
<dbReference type="EMBL" id="JELW01000002">
    <property type="protein sequence ID" value="EXV04261.1"/>
    <property type="molecule type" value="Genomic_DNA"/>
</dbReference>
<organism evidence="1 2">
    <name type="scientific">Metarhizium robertsii</name>
    <dbReference type="NCBI Taxonomy" id="568076"/>
    <lineage>
        <taxon>Eukaryota</taxon>
        <taxon>Fungi</taxon>
        <taxon>Dikarya</taxon>
        <taxon>Ascomycota</taxon>
        <taxon>Pezizomycotina</taxon>
        <taxon>Sordariomycetes</taxon>
        <taxon>Hypocreomycetidae</taxon>
        <taxon>Hypocreales</taxon>
        <taxon>Clavicipitaceae</taxon>
        <taxon>Metarhizium</taxon>
    </lineage>
</organism>
<comment type="caution">
    <text evidence="1">The sequence shown here is derived from an EMBL/GenBank/DDBJ whole genome shotgun (WGS) entry which is preliminary data.</text>
</comment>
<dbReference type="Proteomes" id="UP000030151">
    <property type="component" value="Unassembled WGS sequence"/>
</dbReference>
<evidence type="ECO:0000313" key="1">
    <source>
        <dbReference type="EMBL" id="EXV04261.1"/>
    </source>
</evidence>
<accession>A0A0A1V3P6</accession>
<gene>
    <name evidence="1" type="ORF">X797_001933</name>
</gene>
<reference evidence="1 2" key="1">
    <citation type="submission" date="2014-02" db="EMBL/GenBank/DDBJ databases">
        <title>The genome sequence of the entomopathogenic fungus Metarhizium robertsii ARSEF 2575.</title>
        <authorList>
            <person name="Giuliano Garisto Donzelli B."/>
            <person name="Roe B.A."/>
            <person name="Macmil S.L."/>
            <person name="Krasnoff S.B."/>
            <person name="Gibson D.M."/>
        </authorList>
    </citation>
    <scope>NUCLEOTIDE SEQUENCE [LARGE SCALE GENOMIC DNA]</scope>
    <source>
        <strain evidence="1 2">ARSEF 2575</strain>
    </source>
</reference>
<evidence type="ECO:0000313" key="2">
    <source>
        <dbReference type="Proteomes" id="UP000030151"/>
    </source>
</evidence>
<sequence length="65" mass="7393">MSKRHRPIREIRLVFLAAPEIRATRYTCIPLGWSEEDQDVNESNNVLLNCGLGVGQEARLSVLRT</sequence>
<name>A0A0A1V3P6_9HYPO</name>
<dbReference type="AlphaFoldDB" id="A0A0A1V3P6"/>